<dbReference type="EMBL" id="NBNE01008857">
    <property type="protein sequence ID" value="OWY99022.1"/>
    <property type="molecule type" value="Genomic_DNA"/>
</dbReference>
<dbReference type="OrthoDB" id="126839at2759"/>
<evidence type="ECO:0000313" key="1">
    <source>
        <dbReference type="EMBL" id="OWY99022.1"/>
    </source>
</evidence>
<sequence>MPRDAADTVEMLLKHWQILSFYFPMIEMKLVQLEKRAEHTAFAVAKMKATITEHTLHHAFPHLVNRCTWSPLALKLLNTRIVISESVHFEWDNDQGCITKIRHSSDLLTPLLQLLGNLEDVALVFDKARVSPEGQVH</sequence>
<reference evidence="2" key="1">
    <citation type="submission" date="2017-03" db="EMBL/GenBank/DDBJ databases">
        <title>Phytopthora megakarya and P. palmivora, two closely related causual agents of cacao black pod achieved similar genome size and gene model numbers by different mechanisms.</title>
        <authorList>
            <person name="Ali S."/>
            <person name="Shao J."/>
            <person name="Larry D.J."/>
            <person name="Kronmiller B."/>
            <person name="Shen D."/>
            <person name="Strem M.D."/>
            <person name="Melnick R.L."/>
            <person name="Guiltinan M.J."/>
            <person name="Tyler B.M."/>
            <person name="Meinhardt L.W."/>
            <person name="Bailey B.A."/>
        </authorList>
    </citation>
    <scope>NUCLEOTIDE SEQUENCE [LARGE SCALE GENOMIC DNA]</scope>
    <source>
        <strain evidence="2">zdho120</strain>
    </source>
</reference>
<dbReference type="AlphaFoldDB" id="A0A225V175"/>
<evidence type="ECO:0000313" key="2">
    <source>
        <dbReference type="Proteomes" id="UP000198211"/>
    </source>
</evidence>
<protein>
    <recommendedName>
        <fullName evidence="3">Bzip transcription factor</fullName>
    </recommendedName>
</protein>
<dbReference type="Proteomes" id="UP000198211">
    <property type="component" value="Unassembled WGS sequence"/>
</dbReference>
<proteinExistence type="predicted"/>
<name>A0A225V175_9STRA</name>
<accession>A0A225V175</accession>
<organism evidence="1 2">
    <name type="scientific">Phytophthora megakarya</name>
    <dbReference type="NCBI Taxonomy" id="4795"/>
    <lineage>
        <taxon>Eukaryota</taxon>
        <taxon>Sar</taxon>
        <taxon>Stramenopiles</taxon>
        <taxon>Oomycota</taxon>
        <taxon>Peronosporomycetes</taxon>
        <taxon>Peronosporales</taxon>
        <taxon>Peronosporaceae</taxon>
        <taxon>Phytophthora</taxon>
    </lineage>
</organism>
<evidence type="ECO:0008006" key="3">
    <source>
        <dbReference type="Google" id="ProtNLM"/>
    </source>
</evidence>
<gene>
    <name evidence="1" type="ORF">PHMEG_00030053</name>
</gene>
<comment type="caution">
    <text evidence="1">The sequence shown here is derived from an EMBL/GenBank/DDBJ whole genome shotgun (WGS) entry which is preliminary data.</text>
</comment>
<keyword evidence="2" id="KW-1185">Reference proteome</keyword>